<proteinExistence type="predicted"/>
<dbReference type="EMBL" id="LAZR01038631">
    <property type="protein sequence ID" value="KKL19041.1"/>
    <property type="molecule type" value="Genomic_DNA"/>
</dbReference>
<gene>
    <name evidence="2" type="ORF">LCGC14_2469470</name>
</gene>
<evidence type="ECO:0000313" key="2">
    <source>
        <dbReference type="EMBL" id="KKL19041.1"/>
    </source>
</evidence>
<organism evidence="2">
    <name type="scientific">marine sediment metagenome</name>
    <dbReference type="NCBI Taxonomy" id="412755"/>
    <lineage>
        <taxon>unclassified sequences</taxon>
        <taxon>metagenomes</taxon>
        <taxon>ecological metagenomes</taxon>
    </lineage>
</organism>
<reference evidence="2" key="1">
    <citation type="journal article" date="2015" name="Nature">
        <title>Complex archaea that bridge the gap between prokaryotes and eukaryotes.</title>
        <authorList>
            <person name="Spang A."/>
            <person name="Saw J.H."/>
            <person name="Jorgensen S.L."/>
            <person name="Zaremba-Niedzwiedzka K."/>
            <person name="Martijn J."/>
            <person name="Lind A.E."/>
            <person name="van Eijk R."/>
            <person name="Schleper C."/>
            <person name="Guy L."/>
            <person name="Ettema T.J."/>
        </authorList>
    </citation>
    <scope>NUCLEOTIDE SEQUENCE</scope>
</reference>
<name>A0A0F9DMX4_9ZZZZ</name>
<sequence length="36" mass="3917">MGTGLDLDRKDSISKKQSNGGEVCVTGGYDEENHYL</sequence>
<evidence type="ECO:0000256" key="1">
    <source>
        <dbReference type="SAM" id="MobiDB-lite"/>
    </source>
</evidence>
<comment type="caution">
    <text evidence="2">The sequence shown here is derived from an EMBL/GenBank/DDBJ whole genome shotgun (WGS) entry which is preliminary data.</text>
</comment>
<protein>
    <submittedName>
        <fullName evidence="2">Uncharacterized protein</fullName>
    </submittedName>
</protein>
<feature type="region of interest" description="Disordered" evidence="1">
    <location>
        <begin position="1"/>
        <end position="36"/>
    </location>
</feature>
<accession>A0A0F9DMX4</accession>
<feature type="compositionally biased region" description="Basic and acidic residues" evidence="1">
    <location>
        <begin position="1"/>
        <end position="14"/>
    </location>
</feature>
<dbReference type="AlphaFoldDB" id="A0A0F9DMX4"/>
<feature type="non-terminal residue" evidence="2">
    <location>
        <position position="36"/>
    </location>
</feature>